<keyword evidence="1" id="KW-0175">Coiled coil</keyword>
<keyword evidence="2" id="KW-0812">Transmembrane</keyword>
<dbReference type="Proteomes" id="UP001279734">
    <property type="component" value="Unassembled WGS sequence"/>
</dbReference>
<evidence type="ECO:0000313" key="3">
    <source>
        <dbReference type="EMBL" id="GMH27181.1"/>
    </source>
</evidence>
<evidence type="ECO:0000256" key="2">
    <source>
        <dbReference type="SAM" id="Phobius"/>
    </source>
</evidence>
<gene>
    <name evidence="3" type="ORF">Nepgr_029024</name>
</gene>
<comment type="caution">
    <text evidence="3">The sequence shown here is derived from an EMBL/GenBank/DDBJ whole genome shotgun (WGS) entry which is preliminary data.</text>
</comment>
<keyword evidence="4" id="KW-1185">Reference proteome</keyword>
<sequence length="348" mass="39185">MAGLLAWAADVVGRGGQSDEESGNNDSIPLIFTPEQEQYLRNLDQKAASLSRLINDLRLRIPPPDISQRLPHLHAHSLASNAALSLQLNAHSATREQAQQREIKLQEENAAYEKAISSCEGKIEERLQEAQVLQKKLKEMEKTEENLRVELENAHAAAQTGQFNELTIDPGKKVEEAHNGEEASESAIVDKLERKKQELHSMEVMVQDLEKKWADVQAKLLKQPSPAQREKALDKQIHSLIEQLAAKQAQAEGLVLEINLKEKELEQLNGLWRRLECGNMEVNTTRNRFGRSNSGSGLGLADSADAHDKLPYHIGGRFEIHQRLRLLRSGFVLYILLLHFLVFVKISF</sequence>
<dbReference type="EMBL" id="BSYO01000032">
    <property type="protein sequence ID" value="GMH27181.1"/>
    <property type="molecule type" value="Genomic_DNA"/>
</dbReference>
<feature type="coiled-coil region" evidence="1">
    <location>
        <begin position="40"/>
        <end position="157"/>
    </location>
</feature>
<protein>
    <submittedName>
        <fullName evidence="3">Uncharacterized protein</fullName>
    </submittedName>
</protein>
<accession>A0AAD3Y555</accession>
<reference evidence="3" key="1">
    <citation type="submission" date="2023-05" db="EMBL/GenBank/DDBJ databases">
        <title>Nepenthes gracilis genome sequencing.</title>
        <authorList>
            <person name="Fukushima K."/>
        </authorList>
    </citation>
    <scope>NUCLEOTIDE SEQUENCE</scope>
    <source>
        <strain evidence="3">SING2019-196</strain>
    </source>
</reference>
<name>A0AAD3Y555_NEPGR</name>
<dbReference type="AlphaFoldDB" id="A0AAD3Y555"/>
<feature type="transmembrane region" description="Helical" evidence="2">
    <location>
        <begin position="326"/>
        <end position="346"/>
    </location>
</feature>
<proteinExistence type="predicted"/>
<organism evidence="3 4">
    <name type="scientific">Nepenthes gracilis</name>
    <name type="common">Slender pitcher plant</name>
    <dbReference type="NCBI Taxonomy" id="150966"/>
    <lineage>
        <taxon>Eukaryota</taxon>
        <taxon>Viridiplantae</taxon>
        <taxon>Streptophyta</taxon>
        <taxon>Embryophyta</taxon>
        <taxon>Tracheophyta</taxon>
        <taxon>Spermatophyta</taxon>
        <taxon>Magnoliopsida</taxon>
        <taxon>eudicotyledons</taxon>
        <taxon>Gunneridae</taxon>
        <taxon>Pentapetalae</taxon>
        <taxon>Caryophyllales</taxon>
        <taxon>Nepenthaceae</taxon>
        <taxon>Nepenthes</taxon>
    </lineage>
</organism>
<dbReference type="PANTHER" id="PTHR37761:SF2">
    <property type="entry name" value="OS09G0108400 PROTEIN"/>
    <property type="match status" value="1"/>
</dbReference>
<evidence type="ECO:0000256" key="1">
    <source>
        <dbReference type="SAM" id="Coils"/>
    </source>
</evidence>
<keyword evidence="2" id="KW-1133">Transmembrane helix</keyword>
<keyword evidence="2" id="KW-0472">Membrane</keyword>
<evidence type="ECO:0000313" key="4">
    <source>
        <dbReference type="Proteomes" id="UP001279734"/>
    </source>
</evidence>
<dbReference type="PANTHER" id="PTHR37761">
    <property type="entry name" value="OS09G0108400 PROTEIN"/>
    <property type="match status" value="1"/>
</dbReference>